<dbReference type="OrthoDB" id="4104638at2"/>
<sequence length="217" mass="24536">MGFNLIRFALDPHYRAVKRWKLAKGDERLLTDVPLDGNSLVVDAGFYKGDFSARISQKGSPKVLAFEPAPEFCERARPLLAAMPNVTLDCAGLSDFNGTAKLVYDNDGSSTQRQQEGKSVEVQLRRASDIVRVAGQPVDLMKLNIEGDEYPVLENLIAEGLMGEVRHLVVQFHLIDQTSRERYARIAEGLSKTHDLAWRYKFVWERWDLRDSVSPSR</sequence>
<evidence type="ECO:0000313" key="3">
    <source>
        <dbReference type="Proteomes" id="UP000219331"/>
    </source>
</evidence>
<keyword evidence="2" id="KW-0808">Transferase</keyword>
<dbReference type="SUPFAM" id="SSF53335">
    <property type="entry name" value="S-adenosyl-L-methionine-dependent methyltransferases"/>
    <property type="match status" value="1"/>
</dbReference>
<evidence type="ECO:0000259" key="1">
    <source>
        <dbReference type="Pfam" id="PF05050"/>
    </source>
</evidence>
<dbReference type="Pfam" id="PF05050">
    <property type="entry name" value="Methyltransf_21"/>
    <property type="match status" value="1"/>
</dbReference>
<dbReference type="AlphaFoldDB" id="A0A285R5L2"/>
<dbReference type="InterPro" id="IPR006342">
    <property type="entry name" value="FkbM_mtfrase"/>
</dbReference>
<protein>
    <submittedName>
        <fullName evidence="2">Methyltransferase, FkbM family</fullName>
    </submittedName>
</protein>
<name>A0A285R5L2_9HYPH</name>
<dbReference type="NCBIfam" id="TIGR01444">
    <property type="entry name" value="fkbM_fam"/>
    <property type="match status" value="1"/>
</dbReference>
<keyword evidence="2" id="KW-0489">Methyltransferase</keyword>
<dbReference type="Gene3D" id="3.40.50.150">
    <property type="entry name" value="Vaccinia Virus protein VP39"/>
    <property type="match status" value="1"/>
</dbReference>
<dbReference type="GO" id="GO:0008168">
    <property type="term" value="F:methyltransferase activity"/>
    <property type="evidence" value="ECO:0007669"/>
    <property type="project" value="UniProtKB-KW"/>
</dbReference>
<feature type="domain" description="Methyltransferase FkbM" evidence="1">
    <location>
        <begin position="44"/>
        <end position="160"/>
    </location>
</feature>
<keyword evidence="3" id="KW-1185">Reference proteome</keyword>
<dbReference type="InterPro" id="IPR029063">
    <property type="entry name" value="SAM-dependent_MTases_sf"/>
</dbReference>
<evidence type="ECO:0000313" key="2">
    <source>
        <dbReference type="EMBL" id="SOB89406.1"/>
    </source>
</evidence>
<dbReference type="STRING" id="538381.GCA_001696535_01345"/>
<dbReference type="RefSeq" id="WP_097173659.1">
    <property type="nucleotide sequence ID" value="NZ_OBML01000001.1"/>
</dbReference>
<dbReference type="EMBL" id="OBML01000001">
    <property type="protein sequence ID" value="SOB89406.1"/>
    <property type="molecule type" value="Genomic_DNA"/>
</dbReference>
<dbReference type="GO" id="GO:0032259">
    <property type="term" value="P:methylation"/>
    <property type="evidence" value="ECO:0007669"/>
    <property type="project" value="UniProtKB-KW"/>
</dbReference>
<proteinExistence type="predicted"/>
<organism evidence="2 3">
    <name type="scientific">Stappia indica</name>
    <dbReference type="NCBI Taxonomy" id="538381"/>
    <lineage>
        <taxon>Bacteria</taxon>
        <taxon>Pseudomonadati</taxon>
        <taxon>Pseudomonadota</taxon>
        <taxon>Alphaproteobacteria</taxon>
        <taxon>Hyphomicrobiales</taxon>
        <taxon>Stappiaceae</taxon>
        <taxon>Stappia</taxon>
    </lineage>
</organism>
<gene>
    <name evidence="2" type="ORF">SAMN05421512_101266</name>
</gene>
<dbReference type="Proteomes" id="UP000219331">
    <property type="component" value="Unassembled WGS sequence"/>
</dbReference>
<reference evidence="2 3" key="1">
    <citation type="submission" date="2017-08" db="EMBL/GenBank/DDBJ databases">
        <authorList>
            <person name="de Groot N.N."/>
        </authorList>
    </citation>
    <scope>NUCLEOTIDE SEQUENCE [LARGE SCALE GENOMIC DNA]</scope>
    <source>
        <strain evidence="2 3">USBA 352</strain>
    </source>
</reference>
<accession>A0A285R5L2</accession>